<dbReference type="EMBL" id="KE504162">
    <property type="protein sequence ID" value="EPS98800.1"/>
    <property type="molecule type" value="Genomic_DNA"/>
</dbReference>
<feature type="compositionally biased region" description="Low complexity" evidence="16">
    <location>
        <begin position="199"/>
        <end position="213"/>
    </location>
</feature>
<dbReference type="Gene3D" id="6.10.140.1740">
    <property type="match status" value="1"/>
</dbReference>
<dbReference type="GO" id="GO:0000785">
    <property type="term" value="C:chromatin"/>
    <property type="evidence" value="ECO:0007669"/>
    <property type="project" value="UniProtKB-ARBA"/>
</dbReference>
<dbReference type="AlphaFoldDB" id="S8FB12"/>
<keyword evidence="6 12" id="KW-0862">Zinc</keyword>
<feature type="binding site" evidence="12">
    <location>
        <position position="251"/>
    </location>
    <ligand>
        <name>Zn(2+)</name>
        <dbReference type="ChEBI" id="CHEBI:29105"/>
        <label>1</label>
    </ligand>
</feature>
<keyword evidence="4 12" id="KW-0479">Metal-binding</keyword>
<keyword evidence="5 13" id="KW-0863">Zinc-finger</keyword>
<evidence type="ECO:0000256" key="10">
    <source>
        <dbReference type="ARBA" id="ARBA00023242"/>
    </source>
</evidence>
<keyword evidence="8" id="KW-0805">Transcription regulation</keyword>
<dbReference type="GO" id="GO:0008270">
    <property type="term" value="F:zinc ion binding"/>
    <property type="evidence" value="ECO:0007669"/>
    <property type="project" value="UniProtKB-KW"/>
</dbReference>
<evidence type="ECO:0000256" key="6">
    <source>
        <dbReference type="ARBA" id="ARBA00022833"/>
    </source>
</evidence>
<feature type="binding site" evidence="12">
    <location>
        <position position="275"/>
    </location>
    <ligand>
        <name>Zn(2+)</name>
        <dbReference type="ChEBI" id="CHEBI:29105"/>
        <label>1</label>
    </ligand>
</feature>
<dbReference type="PANTHER" id="PTHR10333">
    <property type="entry name" value="INHIBITOR OF GROWTH PROTEIN"/>
    <property type="match status" value="1"/>
</dbReference>
<dbReference type="OrthoDB" id="5411773at2759"/>
<feature type="binding site" evidence="12">
    <location>
        <position position="253"/>
    </location>
    <ligand>
        <name>Zn(2+)</name>
        <dbReference type="ChEBI" id="CHEBI:29105"/>
        <label>1</label>
    </ligand>
</feature>
<dbReference type="SUPFAM" id="SSF57903">
    <property type="entry name" value="FYVE/PHD zinc finger"/>
    <property type="match status" value="1"/>
</dbReference>
<dbReference type="InParanoid" id="S8FB12"/>
<feature type="binding site" evidence="12">
    <location>
        <position position="264"/>
    </location>
    <ligand>
        <name>Zn(2+)</name>
        <dbReference type="ChEBI" id="CHEBI:29105"/>
        <label>2</label>
    </ligand>
</feature>
<keyword evidence="7 14" id="KW-0156">Chromatin regulator</keyword>
<feature type="coiled-coil region" evidence="15">
    <location>
        <begin position="26"/>
        <end position="53"/>
    </location>
</feature>
<feature type="region of interest" description="Disordered" evidence="16">
    <location>
        <begin position="152"/>
        <end position="243"/>
    </location>
</feature>
<feature type="site" description="Histone H3K4me3 binding" evidence="11">
    <location>
        <position position="265"/>
    </location>
</feature>
<evidence type="ECO:0000313" key="19">
    <source>
        <dbReference type="Proteomes" id="UP000015241"/>
    </source>
</evidence>
<evidence type="ECO:0000256" key="16">
    <source>
        <dbReference type="SAM" id="MobiDB-lite"/>
    </source>
</evidence>
<comment type="subunit">
    <text evidence="14">Component of an histone acetyltransferase complex. Interacts with H3K4me3 and to a lesser extent with H3K4me2.</text>
</comment>
<dbReference type="PANTHER" id="PTHR10333:SF103">
    <property type="entry name" value="INHIBITOR OF GROWTH PROTEIN 3"/>
    <property type="match status" value="1"/>
</dbReference>
<comment type="subcellular location">
    <subcellularLocation>
        <location evidence="1 14">Nucleus</location>
    </subcellularLocation>
</comment>
<comment type="similarity">
    <text evidence="2 14">Belongs to the ING family.</text>
</comment>
<sequence>MNTNLEEAASIAAEYVSSLDNLPGETQHLLAEIRHLDLRIQELQQEIQKEGGKYVRHSLKNPGQPLAPKDSAIPQSIATAYAEIDKLSAEKIVLAERLVSLIQRARARLDHDLSKVLVLQGEPAPEIQTSYSFGQGSRNPAERITESLRNAIAIPEASPTPSVNAVPPQKKRRITTAASAGSIKLPSPAPMPASNISTSQRSRASQQPRQSPARSRRVTASAGLDADEDAEGEDDVDMEEGGDADDKEVYCTCQRMSYGEMIACDNPSCRYQWFHLDCVHLKSPLPESWYCNECLTTMKKGPVGTTGAGRKGRKK</sequence>
<feature type="binding site" evidence="12">
    <location>
        <position position="278"/>
    </location>
    <ligand>
        <name>Zn(2+)</name>
        <dbReference type="ChEBI" id="CHEBI:29105"/>
        <label>1</label>
    </ligand>
</feature>
<dbReference type="Gene3D" id="3.30.40.10">
    <property type="entry name" value="Zinc/RING finger domain, C3HC4 (zinc finger)"/>
    <property type="match status" value="1"/>
</dbReference>
<dbReference type="SMART" id="SM01408">
    <property type="entry name" value="ING"/>
    <property type="match status" value="1"/>
</dbReference>
<dbReference type="Proteomes" id="UP000015241">
    <property type="component" value="Unassembled WGS sequence"/>
</dbReference>
<feature type="compositionally biased region" description="Acidic residues" evidence="16">
    <location>
        <begin position="225"/>
        <end position="243"/>
    </location>
</feature>
<feature type="binding site" evidence="12">
    <location>
        <position position="269"/>
    </location>
    <ligand>
        <name>Zn(2+)</name>
        <dbReference type="ChEBI" id="CHEBI:29105"/>
        <label>2</label>
    </ligand>
</feature>
<protein>
    <recommendedName>
        <fullName evidence="14">Chromatin modification-related protein</fullName>
    </recommendedName>
</protein>
<evidence type="ECO:0000313" key="18">
    <source>
        <dbReference type="EMBL" id="EPS98800.1"/>
    </source>
</evidence>
<gene>
    <name evidence="18" type="ORF">FOMPIDRAFT_1031293</name>
</gene>
<accession>S8FB12</accession>
<organism evidence="18 19">
    <name type="scientific">Fomitopsis schrenkii</name>
    <name type="common">Brown rot fungus</name>
    <dbReference type="NCBI Taxonomy" id="2126942"/>
    <lineage>
        <taxon>Eukaryota</taxon>
        <taxon>Fungi</taxon>
        <taxon>Dikarya</taxon>
        <taxon>Basidiomycota</taxon>
        <taxon>Agaricomycotina</taxon>
        <taxon>Agaricomycetes</taxon>
        <taxon>Polyporales</taxon>
        <taxon>Fomitopsis</taxon>
    </lineage>
</organism>
<dbReference type="PROSITE" id="PS50016">
    <property type="entry name" value="ZF_PHD_2"/>
    <property type="match status" value="1"/>
</dbReference>
<evidence type="ECO:0000256" key="3">
    <source>
        <dbReference type="ARBA" id="ARBA00022604"/>
    </source>
</evidence>
<evidence type="ECO:0000256" key="15">
    <source>
        <dbReference type="SAM" id="Coils"/>
    </source>
</evidence>
<dbReference type="InterPro" id="IPR028651">
    <property type="entry name" value="ING_fam"/>
</dbReference>
<feature type="site" description="Histone H3K4me3 binding" evidence="11">
    <location>
        <position position="250"/>
    </location>
</feature>
<feature type="binding site" evidence="12">
    <location>
        <position position="294"/>
    </location>
    <ligand>
        <name>Zn(2+)</name>
        <dbReference type="ChEBI" id="CHEBI:29105"/>
        <label>2</label>
    </ligand>
</feature>
<dbReference type="InterPro" id="IPR011011">
    <property type="entry name" value="Znf_FYVE_PHD"/>
</dbReference>
<reference evidence="18 19" key="1">
    <citation type="journal article" date="2012" name="Science">
        <title>The Paleozoic origin of enzymatic lignin decomposition reconstructed from 31 fungal genomes.</title>
        <authorList>
            <person name="Floudas D."/>
            <person name="Binder M."/>
            <person name="Riley R."/>
            <person name="Barry K."/>
            <person name="Blanchette R.A."/>
            <person name="Henrissat B."/>
            <person name="Martinez A.T."/>
            <person name="Otillar R."/>
            <person name="Spatafora J.W."/>
            <person name="Yadav J.S."/>
            <person name="Aerts A."/>
            <person name="Benoit I."/>
            <person name="Boyd A."/>
            <person name="Carlson A."/>
            <person name="Copeland A."/>
            <person name="Coutinho P.M."/>
            <person name="de Vries R.P."/>
            <person name="Ferreira P."/>
            <person name="Findley K."/>
            <person name="Foster B."/>
            <person name="Gaskell J."/>
            <person name="Glotzer D."/>
            <person name="Gorecki P."/>
            <person name="Heitman J."/>
            <person name="Hesse C."/>
            <person name="Hori C."/>
            <person name="Igarashi K."/>
            <person name="Jurgens J.A."/>
            <person name="Kallen N."/>
            <person name="Kersten P."/>
            <person name="Kohler A."/>
            <person name="Kuees U."/>
            <person name="Kumar T.K.A."/>
            <person name="Kuo A."/>
            <person name="LaButti K."/>
            <person name="Larrondo L.F."/>
            <person name="Lindquist E."/>
            <person name="Ling A."/>
            <person name="Lombard V."/>
            <person name="Lucas S."/>
            <person name="Lundell T."/>
            <person name="Martin R."/>
            <person name="McLaughlin D.J."/>
            <person name="Morgenstern I."/>
            <person name="Morin E."/>
            <person name="Murat C."/>
            <person name="Nagy L.G."/>
            <person name="Nolan M."/>
            <person name="Ohm R.A."/>
            <person name="Patyshakuliyeva A."/>
            <person name="Rokas A."/>
            <person name="Ruiz-Duenas F.J."/>
            <person name="Sabat G."/>
            <person name="Salamov A."/>
            <person name="Samejima M."/>
            <person name="Schmutz J."/>
            <person name="Slot J.C."/>
            <person name="St John F."/>
            <person name="Stenlid J."/>
            <person name="Sun H."/>
            <person name="Sun S."/>
            <person name="Syed K."/>
            <person name="Tsang A."/>
            <person name="Wiebenga A."/>
            <person name="Young D."/>
            <person name="Pisabarro A."/>
            <person name="Eastwood D.C."/>
            <person name="Martin F."/>
            <person name="Cullen D."/>
            <person name="Grigoriev I.V."/>
            <person name="Hibbett D.S."/>
        </authorList>
    </citation>
    <scope>NUCLEOTIDE SEQUENCE</scope>
    <source>
        <strain evidence="19">FP-58527</strain>
    </source>
</reference>
<keyword evidence="3" id="KW-0341">Growth regulation</keyword>
<proteinExistence type="inferred from homology"/>
<evidence type="ECO:0000256" key="13">
    <source>
        <dbReference type="PROSITE-ProRule" id="PRU00146"/>
    </source>
</evidence>
<dbReference type="PROSITE" id="PS01359">
    <property type="entry name" value="ZF_PHD_1"/>
    <property type="match status" value="1"/>
</dbReference>
<evidence type="ECO:0000256" key="14">
    <source>
        <dbReference type="RuleBase" id="RU361213"/>
    </source>
</evidence>
<dbReference type="InterPro" id="IPR019787">
    <property type="entry name" value="Znf_PHD-finger"/>
</dbReference>
<dbReference type="GO" id="GO:0006325">
    <property type="term" value="P:chromatin organization"/>
    <property type="evidence" value="ECO:0007669"/>
    <property type="project" value="UniProtKB-KW"/>
</dbReference>
<keyword evidence="10 14" id="KW-0539">Nucleus</keyword>
<dbReference type="GO" id="GO:0005634">
    <property type="term" value="C:nucleus"/>
    <property type="evidence" value="ECO:0007669"/>
    <property type="project" value="UniProtKB-SubCell"/>
</dbReference>
<dbReference type="FunCoup" id="S8FB12">
    <property type="interactions" value="115"/>
</dbReference>
<evidence type="ECO:0000256" key="2">
    <source>
        <dbReference type="ARBA" id="ARBA00010210"/>
    </source>
</evidence>
<comment type="function">
    <text evidence="14">Component of an histone acetyltransferase complex.</text>
</comment>
<feature type="binding site" evidence="12">
    <location>
        <position position="291"/>
    </location>
    <ligand>
        <name>Zn(2+)</name>
        <dbReference type="ChEBI" id="CHEBI:29105"/>
        <label>2</label>
    </ligand>
</feature>
<evidence type="ECO:0000256" key="1">
    <source>
        <dbReference type="ARBA" id="ARBA00004123"/>
    </source>
</evidence>
<feature type="domain" description="PHD-type" evidence="17">
    <location>
        <begin position="248"/>
        <end position="297"/>
    </location>
</feature>
<evidence type="ECO:0000256" key="9">
    <source>
        <dbReference type="ARBA" id="ARBA00023163"/>
    </source>
</evidence>
<comment type="domain">
    <text evidence="14">The PHD-type zinc finger mediates the binding to H3K4me3.</text>
</comment>
<dbReference type="InterPro" id="IPR001965">
    <property type="entry name" value="Znf_PHD"/>
</dbReference>
<feature type="site" description="Histone H3K4me3 binding" evidence="11">
    <location>
        <position position="261"/>
    </location>
</feature>
<dbReference type="CDD" id="cd15505">
    <property type="entry name" value="PHD_ING"/>
    <property type="match status" value="1"/>
</dbReference>
<evidence type="ECO:0000256" key="7">
    <source>
        <dbReference type="ARBA" id="ARBA00022853"/>
    </source>
</evidence>
<dbReference type="InterPro" id="IPR019786">
    <property type="entry name" value="Zinc_finger_PHD-type_CS"/>
</dbReference>
<dbReference type="Pfam" id="PF12998">
    <property type="entry name" value="ING"/>
    <property type="match status" value="1"/>
</dbReference>
<name>S8FB12_FOMSC</name>
<dbReference type="InterPro" id="IPR024610">
    <property type="entry name" value="ING_N_histone-binding"/>
</dbReference>
<feature type="site" description="Histone H3K4me3 binding" evidence="11">
    <location>
        <position position="273"/>
    </location>
</feature>
<evidence type="ECO:0000256" key="12">
    <source>
        <dbReference type="PIRSR" id="PIRSR628651-51"/>
    </source>
</evidence>
<keyword evidence="9" id="KW-0804">Transcription</keyword>
<keyword evidence="15" id="KW-0175">Coiled coil</keyword>
<dbReference type="STRING" id="743788.S8FB12"/>
<dbReference type="InterPro" id="IPR013083">
    <property type="entry name" value="Znf_RING/FYVE/PHD"/>
</dbReference>
<dbReference type="eggNOG" id="KOG1973">
    <property type="taxonomic scope" value="Eukaryota"/>
</dbReference>
<evidence type="ECO:0000256" key="11">
    <source>
        <dbReference type="PIRSR" id="PIRSR628651-50"/>
    </source>
</evidence>
<evidence type="ECO:0000259" key="17">
    <source>
        <dbReference type="PROSITE" id="PS50016"/>
    </source>
</evidence>
<keyword evidence="19" id="KW-1185">Reference proteome</keyword>
<evidence type="ECO:0000256" key="4">
    <source>
        <dbReference type="ARBA" id="ARBA00022723"/>
    </source>
</evidence>
<dbReference type="SMART" id="SM00249">
    <property type="entry name" value="PHD"/>
    <property type="match status" value="1"/>
</dbReference>
<dbReference type="CDD" id="cd16858">
    <property type="entry name" value="ING_ING3_Yng2p"/>
    <property type="match status" value="1"/>
</dbReference>
<evidence type="ECO:0000256" key="5">
    <source>
        <dbReference type="ARBA" id="ARBA00022771"/>
    </source>
</evidence>
<evidence type="ECO:0000256" key="8">
    <source>
        <dbReference type="ARBA" id="ARBA00023015"/>
    </source>
</evidence>
<dbReference type="HOGENOM" id="CLU_031900_2_0_1"/>